<proteinExistence type="predicted"/>
<dbReference type="OMA" id="IKDDAEW"/>
<feature type="compositionally biased region" description="Basic and acidic residues" evidence="1">
    <location>
        <begin position="142"/>
        <end position="153"/>
    </location>
</feature>
<feature type="compositionally biased region" description="Basic and acidic residues" evidence="1">
    <location>
        <begin position="123"/>
        <end position="135"/>
    </location>
</feature>
<dbReference type="OrthoDB" id="3251271at2759"/>
<feature type="region of interest" description="Disordered" evidence="1">
    <location>
        <begin position="96"/>
        <end position="235"/>
    </location>
</feature>
<gene>
    <name evidence="2" type="ORF">A0H81_05499</name>
</gene>
<accession>A0A1C7MEQ8</accession>
<evidence type="ECO:0000313" key="2">
    <source>
        <dbReference type="EMBL" id="OBZ74876.1"/>
    </source>
</evidence>
<evidence type="ECO:0000313" key="3">
    <source>
        <dbReference type="Proteomes" id="UP000092993"/>
    </source>
</evidence>
<keyword evidence="3" id="KW-1185">Reference proteome</keyword>
<name>A0A1C7MEQ8_GRIFR</name>
<sequence length="235" mass="25904">MAGKTLSNGTLSLRFMQNAQRAKLQAQVELEQAKIKDDAEWEVPKEVKDAWGIARSNNNSISTVRFRPSARRISPNPHRTTVVHESSYLPFMFASQDQEEGPSSSTQPAPPAKLRGRRAFNGRGEEVFPEERKAAPDAADAADEKPPKPERRPFAISGFRAPRDAQKDGKKARTKTAQMLVHSISRRSGFVKPAGVDEPGARAGPALKRERGQDLGADLPGSEVKRRKKKKDISS</sequence>
<feature type="compositionally biased region" description="Basic residues" evidence="1">
    <location>
        <begin position="225"/>
        <end position="235"/>
    </location>
</feature>
<feature type="compositionally biased region" description="Basic and acidic residues" evidence="1">
    <location>
        <begin position="161"/>
        <end position="171"/>
    </location>
</feature>
<organism evidence="2 3">
    <name type="scientific">Grifola frondosa</name>
    <name type="common">Maitake</name>
    <name type="synonym">Polyporus frondosus</name>
    <dbReference type="NCBI Taxonomy" id="5627"/>
    <lineage>
        <taxon>Eukaryota</taxon>
        <taxon>Fungi</taxon>
        <taxon>Dikarya</taxon>
        <taxon>Basidiomycota</taxon>
        <taxon>Agaricomycotina</taxon>
        <taxon>Agaricomycetes</taxon>
        <taxon>Polyporales</taxon>
        <taxon>Grifolaceae</taxon>
        <taxon>Grifola</taxon>
    </lineage>
</organism>
<evidence type="ECO:0000256" key="1">
    <source>
        <dbReference type="SAM" id="MobiDB-lite"/>
    </source>
</evidence>
<dbReference type="AlphaFoldDB" id="A0A1C7MEQ8"/>
<dbReference type="Proteomes" id="UP000092993">
    <property type="component" value="Unassembled WGS sequence"/>
</dbReference>
<reference evidence="2 3" key="1">
    <citation type="submission" date="2016-03" db="EMBL/GenBank/DDBJ databases">
        <title>Whole genome sequencing of Grifola frondosa 9006-11.</title>
        <authorList>
            <person name="Min B."/>
            <person name="Park H."/>
            <person name="Kim J.-G."/>
            <person name="Cho H."/>
            <person name="Oh Y.-L."/>
            <person name="Kong W.-S."/>
            <person name="Choi I.-G."/>
        </authorList>
    </citation>
    <scope>NUCLEOTIDE SEQUENCE [LARGE SCALE GENOMIC DNA]</scope>
    <source>
        <strain evidence="2 3">9006-11</strain>
    </source>
</reference>
<dbReference type="EMBL" id="LUGG01000005">
    <property type="protein sequence ID" value="OBZ74876.1"/>
    <property type="molecule type" value="Genomic_DNA"/>
</dbReference>
<comment type="caution">
    <text evidence="2">The sequence shown here is derived from an EMBL/GenBank/DDBJ whole genome shotgun (WGS) entry which is preliminary data.</text>
</comment>
<protein>
    <submittedName>
        <fullName evidence="2">Uncharacterized protein</fullName>
    </submittedName>
</protein>